<dbReference type="EMBL" id="CP037423">
    <property type="protein sequence ID" value="QDV41365.1"/>
    <property type="molecule type" value="Genomic_DNA"/>
</dbReference>
<keyword evidence="4" id="KW-0862">Zinc</keyword>
<dbReference type="InterPro" id="IPR003785">
    <property type="entry name" value="Creatininase/forma_Hydrolase"/>
</dbReference>
<accession>A0A518HKJ8</accession>
<dbReference type="GO" id="GO:0046872">
    <property type="term" value="F:metal ion binding"/>
    <property type="evidence" value="ECO:0007669"/>
    <property type="project" value="UniProtKB-KW"/>
</dbReference>
<comment type="similarity">
    <text evidence="5">Belongs to the creatininase superfamily.</text>
</comment>
<dbReference type="Proteomes" id="UP000319004">
    <property type="component" value="Chromosome"/>
</dbReference>
<sequence>MELANLTWPAVDALDRDTPVIIPVAALEQHGRHMPLFTDSMLLGEILARAHRAYAGETLIAPLMWLGNSHHHMDFPGTLSADPRVYLDLLSGLVDNFIRHGFRRIVILNGHGGNDVPARQATFELRQRYRDRQDLLLLAATYWHLADPSSRLTELRQSEMGHACEWETSMILRLAPELVHDHGQVAEIPFGNPFLPASRAWTMPDRSPPGHVGTPDAATAEKGEQLLQLFADAVVGFIERVAGWDGQSWDG</sequence>
<protein>
    <submittedName>
        <fullName evidence="6">Creatinine amidohydrolase</fullName>
        <ecNumber evidence="6">3.5.2.10</ecNumber>
    </submittedName>
</protein>
<dbReference type="InterPro" id="IPR024087">
    <property type="entry name" value="Creatininase-like_sf"/>
</dbReference>
<keyword evidence="3 6" id="KW-0378">Hydrolase</keyword>
<keyword evidence="7" id="KW-1185">Reference proteome</keyword>
<dbReference type="OrthoDB" id="9801445at2"/>
<comment type="cofactor">
    <cofactor evidence="1">
        <name>Zn(2+)</name>
        <dbReference type="ChEBI" id="CHEBI:29105"/>
    </cofactor>
</comment>
<dbReference type="GO" id="GO:0009231">
    <property type="term" value="P:riboflavin biosynthetic process"/>
    <property type="evidence" value="ECO:0007669"/>
    <property type="project" value="TreeGrafter"/>
</dbReference>
<dbReference type="RefSeq" id="WP_145385102.1">
    <property type="nucleotide sequence ID" value="NZ_CP037423.1"/>
</dbReference>
<dbReference type="AlphaFoldDB" id="A0A518HKJ8"/>
<reference evidence="6 7" key="1">
    <citation type="submission" date="2019-03" db="EMBL/GenBank/DDBJ databases">
        <title>Deep-cultivation of Planctomycetes and their phenomic and genomic characterization uncovers novel biology.</title>
        <authorList>
            <person name="Wiegand S."/>
            <person name="Jogler M."/>
            <person name="Boedeker C."/>
            <person name="Pinto D."/>
            <person name="Vollmers J."/>
            <person name="Rivas-Marin E."/>
            <person name="Kohn T."/>
            <person name="Peeters S.H."/>
            <person name="Heuer A."/>
            <person name="Rast P."/>
            <person name="Oberbeckmann S."/>
            <person name="Bunk B."/>
            <person name="Jeske O."/>
            <person name="Meyerdierks A."/>
            <person name="Storesund J.E."/>
            <person name="Kallscheuer N."/>
            <person name="Luecker S."/>
            <person name="Lage O.M."/>
            <person name="Pohl T."/>
            <person name="Merkel B.J."/>
            <person name="Hornburger P."/>
            <person name="Mueller R.-W."/>
            <person name="Bruemmer F."/>
            <person name="Labrenz M."/>
            <person name="Spormann A.M."/>
            <person name="Op den Camp H."/>
            <person name="Overmann J."/>
            <person name="Amann R."/>
            <person name="Jetten M.S.M."/>
            <person name="Mascher T."/>
            <person name="Medema M.H."/>
            <person name="Devos D.P."/>
            <person name="Kaster A.-K."/>
            <person name="Ovreas L."/>
            <person name="Rohde M."/>
            <person name="Galperin M.Y."/>
            <person name="Jogler C."/>
        </authorList>
    </citation>
    <scope>NUCLEOTIDE SEQUENCE [LARGE SCALE GENOMIC DNA]</scope>
    <source>
        <strain evidence="6 7">Enr13</strain>
    </source>
</reference>
<dbReference type="PANTHER" id="PTHR35005:SF1">
    <property type="entry name" value="2-AMINO-5-FORMYLAMINO-6-RIBOSYLAMINOPYRIMIDIN-4(3H)-ONE 5'-MONOPHOSPHATE DEFORMYLASE"/>
    <property type="match status" value="1"/>
</dbReference>
<dbReference type="GO" id="GO:0016811">
    <property type="term" value="F:hydrolase activity, acting on carbon-nitrogen (but not peptide) bonds, in linear amides"/>
    <property type="evidence" value="ECO:0007669"/>
    <property type="project" value="TreeGrafter"/>
</dbReference>
<evidence type="ECO:0000256" key="4">
    <source>
        <dbReference type="ARBA" id="ARBA00022833"/>
    </source>
</evidence>
<dbReference type="Pfam" id="PF02633">
    <property type="entry name" value="Creatininase"/>
    <property type="match status" value="1"/>
</dbReference>
<evidence type="ECO:0000256" key="3">
    <source>
        <dbReference type="ARBA" id="ARBA00022801"/>
    </source>
</evidence>
<dbReference type="Gene3D" id="3.40.50.10310">
    <property type="entry name" value="Creatininase"/>
    <property type="match status" value="1"/>
</dbReference>
<name>A0A518HKJ8_9BACT</name>
<evidence type="ECO:0000256" key="1">
    <source>
        <dbReference type="ARBA" id="ARBA00001947"/>
    </source>
</evidence>
<evidence type="ECO:0000313" key="7">
    <source>
        <dbReference type="Proteomes" id="UP000319004"/>
    </source>
</evidence>
<organism evidence="6 7">
    <name type="scientific">Stieleria neptunia</name>
    <dbReference type="NCBI Taxonomy" id="2527979"/>
    <lineage>
        <taxon>Bacteria</taxon>
        <taxon>Pseudomonadati</taxon>
        <taxon>Planctomycetota</taxon>
        <taxon>Planctomycetia</taxon>
        <taxon>Pirellulales</taxon>
        <taxon>Pirellulaceae</taxon>
        <taxon>Stieleria</taxon>
    </lineage>
</organism>
<evidence type="ECO:0000256" key="2">
    <source>
        <dbReference type="ARBA" id="ARBA00022723"/>
    </source>
</evidence>
<gene>
    <name evidence="6" type="primary">crnA_2</name>
    <name evidence="6" type="ORF">Enr13x_12030</name>
</gene>
<dbReference type="KEGG" id="snep:Enr13x_12030"/>
<dbReference type="SUPFAM" id="SSF102215">
    <property type="entry name" value="Creatininase"/>
    <property type="match status" value="1"/>
</dbReference>
<evidence type="ECO:0000256" key="5">
    <source>
        <dbReference type="ARBA" id="ARBA00024029"/>
    </source>
</evidence>
<dbReference type="PANTHER" id="PTHR35005">
    <property type="entry name" value="3-DEHYDRO-SCYLLO-INOSOSE HYDROLASE"/>
    <property type="match status" value="1"/>
</dbReference>
<dbReference type="GO" id="GO:0047789">
    <property type="term" value="F:creatininase activity"/>
    <property type="evidence" value="ECO:0007669"/>
    <property type="project" value="UniProtKB-EC"/>
</dbReference>
<evidence type="ECO:0000313" key="6">
    <source>
        <dbReference type="EMBL" id="QDV41365.1"/>
    </source>
</evidence>
<keyword evidence="2" id="KW-0479">Metal-binding</keyword>
<dbReference type="EC" id="3.5.2.10" evidence="6"/>
<proteinExistence type="inferred from homology"/>